<feature type="transmembrane region" description="Helical" evidence="8">
    <location>
        <begin position="210"/>
        <end position="239"/>
    </location>
</feature>
<dbReference type="InterPro" id="IPR042094">
    <property type="entry name" value="T2SS_GspF_sf"/>
</dbReference>
<reference evidence="10" key="1">
    <citation type="submission" date="2020-08" db="EMBL/GenBank/DDBJ databases">
        <title>Genome public.</title>
        <authorList>
            <person name="Liu C."/>
            <person name="Sun Q."/>
        </authorList>
    </citation>
    <scope>NUCLEOTIDE SEQUENCE</scope>
    <source>
        <strain evidence="10">BX5</strain>
    </source>
</reference>
<evidence type="ECO:0000313" key="10">
    <source>
        <dbReference type="EMBL" id="MBC5717033.1"/>
    </source>
</evidence>
<organism evidence="10 11">
    <name type="scientific">Flintibacter faecis</name>
    <dbReference type="NCBI Taxonomy" id="2763047"/>
    <lineage>
        <taxon>Bacteria</taxon>
        <taxon>Bacillati</taxon>
        <taxon>Bacillota</taxon>
        <taxon>Clostridia</taxon>
        <taxon>Eubacteriales</taxon>
        <taxon>Flintibacter</taxon>
    </lineage>
</organism>
<protein>
    <submittedName>
        <fullName evidence="10">Type II secretion system F family protein</fullName>
    </submittedName>
</protein>
<evidence type="ECO:0000256" key="4">
    <source>
        <dbReference type="ARBA" id="ARBA00022519"/>
    </source>
</evidence>
<feature type="domain" description="Type II secretion system protein GspF" evidence="9">
    <location>
        <begin position="271"/>
        <end position="393"/>
    </location>
</feature>
<dbReference type="Pfam" id="PF00482">
    <property type="entry name" value="T2SSF"/>
    <property type="match status" value="2"/>
</dbReference>
<gene>
    <name evidence="10" type="ORF">H8S55_06850</name>
</gene>
<name>A0A8J6M3Z2_9FIRM</name>
<evidence type="ECO:0000313" key="11">
    <source>
        <dbReference type="Proteomes" id="UP000602260"/>
    </source>
</evidence>
<dbReference type="PANTHER" id="PTHR30012">
    <property type="entry name" value="GENERAL SECRETION PATHWAY PROTEIN"/>
    <property type="match status" value="1"/>
</dbReference>
<evidence type="ECO:0000259" key="9">
    <source>
        <dbReference type="Pfam" id="PF00482"/>
    </source>
</evidence>
<dbReference type="AlphaFoldDB" id="A0A8J6M3Z2"/>
<evidence type="ECO:0000256" key="7">
    <source>
        <dbReference type="ARBA" id="ARBA00023136"/>
    </source>
</evidence>
<keyword evidence="3" id="KW-1003">Cell membrane</keyword>
<evidence type="ECO:0000256" key="2">
    <source>
        <dbReference type="ARBA" id="ARBA00005745"/>
    </source>
</evidence>
<dbReference type="PRINTS" id="PR00812">
    <property type="entry name" value="BCTERIALGSPF"/>
</dbReference>
<evidence type="ECO:0000256" key="3">
    <source>
        <dbReference type="ARBA" id="ARBA00022475"/>
    </source>
</evidence>
<dbReference type="Gene3D" id="1.20.81.30">
    <property type="entry name" value="Type II secretion system (T2SS), domain F"/>
    <property type="match status" value="2"/>
</dbReference>
<dbReference type="InterPro" id="IPR003004">
    <property type="entry name" value="GspF/PilC"/>
</dbReference>
<dbReference type="EMBL" id="JACOPN010000004">
    <property type="protein sequence ID" value="MBC5717033.1"/>
    <property type="molecule type" value="Genomic_DNA"/>
</dbReference>
<evidence type="ECO:0000256" key="8">
    <source>
        <dbReference type="SAM" id="Phobius"/>
    </source>
</evidence>
<evidence type="ECO:0000256" key="5">
    <source>
        <dbReference type="ARBA" id="ARBA00022692"/>
    </source>
</evidence>
<evidence type="ECO:0000256" key="1">
    <source>
        <dbReference type="ARBA" id="ARBA00004429"/>
    </source>
</evidence>
<proteinExistence type="inferred from homology"/>
<feature type="transmembrane region" description="Helical" evidence="8">
    <location>
        <begin position="370"/>
        <end position="392"/>
    </location>
</feature>
<comment type="similarity">
    <text evidence="2">Belongs to the GSP F family.</text>
</comment>
<keyword evidence="11" id="KW-1185">Reference proteome</keyword>
<comment type="subcellular location">
    <subcellularLocation>
        <location evidence="1">Cell inner membrane</location>
        <topology evidence="1">Multi-pass membrane protein</topology>
    </subcellularLocation>
</comment>
<sequence>MQTYQYSAISKDGAKVSGVIEAFDEFAAVASIKETCSVVTKIQAVEQKGLLTRDVFTPKIKERDLAVMCSQFAIILGAGLPMVRAVELIASQTEDRRLKELLDQVAGDVAGGVSLAHSFETRSSVLPVTFVETVRAGEVSGTLDSSFRRLHAYYDRASKLKGKVQAAMAYPIFTMIVAVIVVAIIMVKAVPTFVTSFSEMGTALPWPTRILIAASSFCSAWWPVMAAVLIGAILAWRLWGHSADGCIKQHRWLLRVPVMGRLSLMRTASQFAGTTAALLAAGLPVLNAMDIVSRVLDNRAMGHDLSLQLPRLEEGKPLAACLRDCPDFPDLLVEMTGVGEETGTLEHTLDVVSDYYDNETQLKAQKAVSLLEPAIICVLAVIVVIILLAVYLPMFSMYGSIM</sequence>
<dbReference type="Proteomes" id="UP000602260">
    <property type="component" value="Unassembled WGS sequence"/>
</dbReference>
<dbReference type="RefSeq" id="WP_186878355.1">
    <property type="nucleotide sequence ID" value="NZ_JACOPN010000004.1"/>
</dbReference>
<keyword evidence="7 8" id="KW-0472">Membrane</keyword>
<accession>A0A8J6M3Z2</accession>
<dbReference type="FunFam" id="1.20.81.30:FF:000001">
    <property type="entry name" value="Type II secretion system protein F"/>
    <property type="match status" value="1"/>
</dbReference>
<dbReference type="InterPro" id="IPR018076">
    <property type="entry name" value="T2SS_GspF_dom"/>
</dbReference>
<dbReference type="PANTHER" id="PTHR30012:SF0">
    <property type="entry name" value="TYPE II SECRETION SYSTEM PROTEIN F-RELATED"/>
    <property type="match status" value="1"/>
</dbReference>
<evidence type="ECO:0000256" key="6">
    <source>
        <dbReference type="ARBA" id="ARBA00022989"/>
    </source>
</evidence>
<keyword evidence="4" id="KW-0997">Cell inner membrane</keyword>
<comment type="caution">
    <text evidence="10">The sequence shown here is derived from an EMBL/GenBank/DDBJ whole genome shotgun (WGS) entry which is preliminary data.</text>
</comment>
<feature type="transmembrane region" description="Helical" evidence="8">
    <location>
        <begin position="168"/>
        <end position="190"/>
    </location>
</feature>
<feature type="domain" description="Type II secretion system protein GspF" evidence="9">
    <location>
        <begin position="69"/>
        <end position="191"/>
    </location>
</feature>
<keyword evidence="5 8" id="KW-0812">Transmembrane</keyword>
<dbReference type="GO" id="GO:0005886">
    <property type="term" value="C:plasma membrane"/>
    <property type="evidence" value="ECO:0007669"/>
    <property type="project" value="UniProtKB-SubCell"/>
</dbReference>
<keyword evidence="6 8" id="KW-1133">Transmembrane helix</keyword>